<organism evidence="1">
    <name type="scientific">Mycobacterium xenopi 4042</name>
    <dbReference type="NCBI Taxonomy" id="1299334"/>
    <lineage>
        <taxon>Bacteria</taxon>
        <taxon>Bacillati</taxon>
        <taxon>Actinomycetota</taxon>
        <taxon>Actinomycetes</taxon>
        <taxon>Mycobacteriales</taxon>
        <taxon>Mycobacteriaceae</taxon>
        <taxon>Mycobacterium</taxon>
    </lineage>
</organism>
<name>X7YL79_MYCXE</name>
<dbReference type="GO" id="GO:0004386">
    <property type="term" value="F:helicase activity"/>
    <property type="evidence" value="ECO:0007669"/>
    <property type="project" value="UniProtKB-KW"/>
</dbReference>
<reference evidence="1" key="1">
    <citation type="submission" date="2014-01" db="EMBL/GenBank/DDBJ databases">
        <authorList>
            <person name="Brown-Elliot B."/>
            <person name="Wallace R."/>
            <person name="Lenaerts A."/>
            <person name="Ordway D."/>
            <person name="DeGroote M.A."/>
            <person name="Parker T."/>
            <person name="Sizemore C."/>
            <person name="Tallon L.J."/>
            <person name="Sadzewicz L.K."/>
            <person name="Sengamalay N."/>
            <person name="Fraser C.M."/>
            <person name="Hine E."/>
            <person name="Shefchek K.A."/>
            <person name="Das S.P."/>
            <person name="Tettelin H."/>
        </authorList>
    </citation>
    <scope>NUCLEOTIDE SEQUENCE [LARGE SCALE GENOMIC DNA]</scope>
    <source>
        <strain evidence="1">4042</strain>
    </source>
</reference>
<proteinExistence type="predicted"/>
<keyword evidence="1" id="KW-0547">Nucleotide-binding</keyword>
<keyword evidence="1" id="KW-0347">Helicase</keyword>
<comment type="caution">
    <text evidence="1">The sequence shown here is derived from an EMBL/GenBank/DDBJ whole genome shotgun (WGS) entry which is preliminary data.</text>
</comment>
<accession>X7YL79</accession>
<dbReference type="AlphaFoldDB" id="X7YL79"/>
<protein>
    <submittedName>
        <fullName evidence="1">ATP-dependent DNA helicase domain protein</fullName>
    </submittedName>
</protein>
<dbReference type="EMBL" id="JAOB01000093">
    <property type="protein sequence ID" value="EUA07140.1"/>
    <property type="molecule type" value="Genomic_DNA"/>
</dbReference>
<gene>
    <name evidence="1" type="ORF">I553_0135</name>
</gene>
<sequence length="47" mass="5005">MFTSSASSSWVSRSCSVSTRCSASWLHSRSTIAVTVAGLLSVRNSPR</sequence>
<keyword evidence="1" id="KW-0067">ATP-binding</keyword>
<keyword evidence="1" id="KW-0378">Hydrolase</keyword>
<evidence type="ECO:0000313" key="1">
    <source>
        <dbReference type="EMBL" id="EUA07140.1"/>
    </source>
</evidence>